<reference evidence="2 3" key="1">
    <citation type="submission" date="2019-05" db="EMBL/GenBank/DDBJ databases">
        <title>Draft genome sequence of Actinomadura sp. 14C53.</title>
        <authorList>
            <person name="Saricaoglu S."/>
            <person name="Isik K."/>
        </authorList>
    </citation>
    <scope>NUCLEOTIDE SEQUENCE [LARGE SCALE GENOMIC DNA]</scope>
    <source>
        <strain evidence="2 3">14C53</strain>
    </source>
</reference>
<gene>
    <name evidence="2" type="ORF">ETD83_29545</name>
</gene>
<evidence type="ECO:0000313" key="2">
    <source>
        <dbReference type="EMBL" id="TMQ91748.1"/>
    </source>
</evidence>
<protein>
    <submittedName>
        <fullName evidence="2">Uncharacterized protein</fullName>
    </submittedName>
</protein>
<feature type="region of interest" description="Disordered" evidence="1">
    <location>
        <begin position="82"/>
        <end position="104"/>
    </location>
</feature>
<dbReference type="RefSeq" id="WP_138648489.1">
    <property type="nucleotide sequence ID" value="NZ_VCKW01000191.1"/>
</dbReference>
<dbReference type="AlphaFoldDB" id="A0A5C4J5D8"/>
<sequence length="104" mass="11229">MSEQPTGTGEEKKTVAIRVSPELRGRLDSVLQITELSVNDAGIEALTDWIAKQLSDPEIRAKALASLDNEERALKARREVLQGLMGEDSSPQKPAGSRRGGKSS</sequence>
<dbReference type="OrthoDB" id="4251481at2"/>
<keyword evidence="3" id="KW-1185">Reference proteome</keyword>
<evidence type="ECO:0000256" key="1">
    <source>
        <dbReference type="SAM" id="MobiDB-lite"/>
    </source>
</evidence>
<dbReference type="EMBL" id="VCKW01000191">
    <property type="protein sequence ID" value="TMQ91748.1"/>
    <property type="molecule type" value="Genomic_DNA"/>
</dbReference>
<evidence type="ECO:0000313" key="3">
    <source>
        <dbReference type="Proteomes" id="UP000309174"/>
    </source>
</evidence>
<name>A0A5C4J5D8_9ACTN</name>
<dbReference type="Proteomes" id="UP000309174">
    <property type="component" value="Unassembled WGS sequence"/>
</dbReference>
<accession>A0A5C4J5D8</accession>
<comment type="caution">
    <text evidence="2">The sequence shown here is derived from an EMBL/GenBank/DDBJ whole genome shotgun (WGS) entry which is preliminary data.</text>
</comment>
<proteinExistence type="predicted"/>
<organism evidence="2 3">
    <name type="scientific">Actinomadura soli</name>
    <dbReference type="NCBI Taxonomy" id="2508997"/>
    <lineage>
        <taxon>Bacteria</taxon>
        <taxon>Bacillati</taxon>
        <taxon>Actinomycetota</taxon>
        <taxon>Actinomycetes</taxon>
        <taxon>Streptosporangiales</taxon>
        <taxon>Thermomonosporaceae</taxon>
        <taxon>Actinomadura</taxon>
    </lineage>
</organism>